<evidence type="ECO:0000313" key="11">
    <source>
        <dbReference type="EMBL" id="HIQ67654.1"/>
    </source>
</evidence>
<keyword evidence="6" id="KW-0584">Phenylalanine biosynthesis</keyword>
<dbReference type="Pfam" id="PF00800">
    <property type="entry name" value="PDT"/>
    <property type="match status" value="1"/>
</dbReference>
<accession>A0A9D1CMT9</accession>
<evidence type="ECO:0000256" key="5">
    <source>
        <dbReference type="ARBA" id="ARBA00023141"/>
    </source>
</evidence>
<comment type="pathway">
    <text evidence="1">Amino-acid biosynthesis; L-phenylalanine biosynthesis; phenylpyruvate from prephenate: step 1/1.</text>
</comment>
<dbReference type="SUPFAM" id="SSF53850">
    <property type="entry name" value="Periplasmic binding protein-like II"/>
    <property type="match status" value="1"/>
</dbReference>
<dbReference type="GO" id="GO:0005737">
    <property type="term" value="C:cytoplasm"/>
    <property type="evidence" value="ECO:0007669"/>
    <property type="project" value="TreeGrafter"/>
</dbReference>
<keyword evidence="4" id="KW-0028">Amino-acid biosynthesis</keyword>
<feature type="domain" description="Prephenate dehydratase" evidence="9">
    <location>
        <begin position="1"/>
        <end position="142"/>
    </location>
</feature>
<protein>
    <recommendedName>
        <fullName evidence="3">Prephenate dehydratase</fullName>
        <ecNumber evidence="2">4.2.1.51</ecNumber>
    </recommendedName>
</protein>
<dbReference type="CDD" id="cd04905">
    <property type="entry name" value="ACT_CM-PDT"/>
    <property type="match status" value="1"/>
</dbReference>
<evidence type="ECO:0000256" key="6">
    <source>
        <dbReference type="ARBA" id="ARBA00023222"/>
    </source>
</evidence>
<organism evidence="11 12">
    <name type="scientific">Candidatus Faecousia excrementigallinarum</name>
    <dbReference type="NCBI Taxonomy" id="2840806"/>
    <lineage>
        <taxon>Bacteria</taxon>
        <taxon>Bacillati</taxon>
        <taxon>Bacillota</taxon>
        <taxon>Clostridia</taxon>
        <taxon>Eubacteriales</taxon>
        <taxon>Oscillospiraceae</taxon>
        <taxon>Faecousia</taxon>
    </lineage>
</organism>
<dbReference type="SUPFAM" id="SSF55021">
    <property type="entry name" value="ACT-like"/>
    <property type="match status" value="1"/>
</dbReference>
<name>A0A9D1CMT9_9FIRM</name>
<dbReference type="PANTHER" id="PTHR21022">
    <property type="entry name" value="PREPHENATE DEHYDRATASE P PROTEIN"/>
    <property type="match status" value="1"/>
</dbReference>
<dbReference type="Proteomes" id="UP000886796">
    <property type="component" value="Unassembled WGS sequence"/>
</dbReference>
<evidence type="ECO:0000256" key="1">
    <source>
        <dbReference type="ARBA" id="ARBA00004741"/>
    </source>
</evidence>
<evidence type="ECO:0000256" key="7">
    <source>
        <dbReference type="ARBA" id="ARBA00023239"/>
    </source>
</evidence>
<evidence type="ECO:0000259" key="9">
    <source>
        <dbReference type="PROSITE" id="PS51171"/>
    </source>
</evidence>
<dbReference type="GO" id="GO:0004664">
    <property type="term" value="F:prephenate dehydratase activity"/>
    <property type="evidence" value="ECO:0007669"/>
    <property type="project" value="UniProtKB-EC"/>
</dbReference>
<sequence length="234" mass="26297">GAIEQGLCQYGILPIENSTAGSVKKVYDLMIHHNFSIVRTFRLKIDHNLLAKPGTKLSDIQEIYSHEQAINQCSDFLKNMPGVKIIPVENTAVAAQMVAQSPDNHAAAISSKACEEIYGLCSLADSIQDKGNNRTRFICISKNLEIYPGADKTSIMMVLPHKPGALYKVLARLYVLGINVIKLESRPIPDRDFEFMFYFDLETSIYSQEFVQLMCELDDLCEEFKYLGSYSEVV</sequence>
<dbReference type="InterPro" id="IPR018528">
    <property type="entry name" value="Preph_deHydtase_CS"/>
</dbReference>
<evidence type="ECO:0000256" key="3">
    <source>
        <dbReference type="ARBA" id="ARBA00021872"/>
    </source>
</evidence>
<evidence type="ECO:0000256" key="8">
    <source>
        <dbReference type="ARBA" id="ARBA00047848"/>
    </source>
</evidence>
<keyword evidence="7" id="KW-0456">Lyase</keyword>
<dbReference type="AlphaFoldDB" id="A0A9D1CMT9"/>
<dbReference type="InterPro" id="IPR002912">
    <property type="entry name" value="ACT_dom"/>
</dbReference>
<dbReference type="PROSITE" id="PS51171">
    <property type="entry name" value="PREPHENATE_DEHYDR_3"/>
    <property type="match status" value="1"/>
</dbReference>
<dbReference type="Gene3D" id="3.40.190.10">
    <property type="entry name" value="Periplasmic binding protein-like II"/>
    <property type="match status" value="2"/>
</dbReference>
<dbReference type="FunFam" id="3.40.190.10:FF:000034">
    <property type="entry name" value="Chorismate mutase/prephenate dehydratase"/>
    <property type="match status" value="1"/>
</dbReference>
<feature type="non-terminal residue" evidence="11">
    <location>
        <position position="1"/>
    </location>
</feature>
<evidence type="ECO:0000259" key="10">
    <source>
        <dbReference type="PROSITE" id="PS51671"/>
    </source>
</evidence>
<dbReference type="PANTHER" id="PTHR21022:SF19">
    <property type="entry name" value="PREPHENATE DEHYDRATASE-RELATED"/>
    <property type="match status" value="1"/>
</dbReference>
<dbReference type="EC" id="4.2.1.51" evidence="2"/>
<proteinExistence type="predicted"/>
<comment type="catalytic activity">
    <reaction evidence="8">
        <text>prephenate + H(+) = 3-phenylpyruvate + CO2 + H2O</text>
        <dbReference type="Rhea" id="RHEA:21648"/>
        <dbReference type="ChEBI" id="CHEBI:15377"/>
        <dbReference type="ChEBI" id="CHEBI:15378"/>
        <dbReference type="ChEBI" id="CHEBI:16526"/>
        <dbReference type="ChEBI" id="CHEBI:18005"/>
        <dbReference type="ChEBI" id="CHEBI:29934"/>
        <dbReference type="EC" id="4.2.1.51"/>
    </reaction>
</comment>
<dbReference type="InterPro" id="IPR045865">
    <property type="entry name" value="ACT-like_dom_sf"/>
</dbReference>
<dbReference type="EMBL" id="DVFK01000058">
    <property type="protein sequence ID" value="HIQ67654.1"/>
    <property type="molecule type" value="Genomic_DNA"/>
</dbReference>
<dbReference type="PROSITE" id="PS51671">
    <property type="entry name" value="ACT"/>
    <property type="match status" value="1"/>
</dbReference>
<dbReference type="Gene3D" id="3.30.70.260">
    <property type="match status" value="1"/>
</dbReference>
<evidence type="ECO:0000256" key="2">
    <source>
        <dbReference type="ARBA" id="ARBA00013147"/>
    </source>
</evidence>
<gene>
    <name evidence="11" type="ORF">IAB74_03985</name>
</gene>
<evidence type="ECO:0000313" key="12">
    <source>
        <dbReference type="Proteomes" id="UP000886796"/>
    </source>
</evidence>
<feature type="domain" description="ACT" evidence="10">
    <location>
        <begin position="154"/>
        <end position="231"/>
    </location>
</feature>
<dbReference type="PROSITE" id="PS00857">
    <property type="entry name" value="PREPHENATE_DEHYDR_1"/>
    <property type="match status" value="1"/>
</dbReference>
<dbReference type="InterPro" id="IPR001086">
    <property type="entry name" value="Preph_deHydtase"/>
</dbReference>
<keyword evidence="5" id="KW-0057">Aromatic amino acid biosynthesis</keyword>
<dbReference type="CDD" id="cd13631">
    <property type="entry name" value="PBP2_Ct-PDT_like"/>
    <property type="match status" value="1"/>
</dbReference>
<dbReference type="GO" id="GO:0009094">
    <property type="term" value="P:L-phenylalanine biosynthetic process"/>
    <property type="evidence" value="ECO:0007669"/>
    <property type="project" value="UniProtKB-KW"/>
</dbReference>
<reference evidence="11" key="1">
    <citation type="submission" date="2020-10" db="EMBL/GenBank/DDBJ databases">
        <authorList>
            <person name="Gilroy R."/>
        </authorList>
    </citation>
    <scope>NUCLEOTIDE SEQUENCE</scope>
    <source>
        <strain evidence="11">13361</strain>
    </source>
</reference>
<reference evidence="11" key="2">
    <citation type="journal article" date="2021" name="PeerJ">
        <title>Extensive microbial diversity within the chicken gut microbiome revealed by metagenomics and culture.</title>
        <authorList>
            <person name="Gilroy R."/>
            <person name="Ravi A."/>
            <person name="Getino M."/>
            <person name="Pursley I."/>
            <person name="Horton D.L."/>
            <person name="Alikhan N.F."/>
            <person name="Baker D."/>
            <person name="Gharbi K."/>
            <person name="Hall N."/>
            <person name="Watson M."/>
            <person name="Adriaenssens E.M."/>
            <person name="Foster-Nyarko E."/>
            <person name="Jarju S."/>
            <person name="Secka A."/>
            <person name="Antonio M."/>
            <person name="Oren A."/>
            <person name="Chaudhuri R.R."/>
            <person name="La Ragione R."/>
            <person name="Hildebrand F."/>
            <person name="Pallen M.J."/>
        </authorList>
    </citation>
    <scope>NUCLEOTIDE SEQUENCE</scope>
    <source>
        <strain evidence="11">13361</strain>
    </source>
</reference>
<comment type="caution">
    <text evidence="11">The sequence shown here is derived from an EMBL/GenBank/DDBJ whole genome shotgun (WGS) entry which is preliminary data.</text>
</comment>
<evidence type="ECO:0000256" key="4">
    <source>
        <dbReference type="ARBA" id="ARBA00022605"/>
    </source>
</evidence>